<evidence type="ECO:0000256" key="4">
    <source>
        <dbReference type="RuleBase" id="RU361279"/>
    </source>
</evidence>
<comment type="caution">
    <text evidence="5">The sequence shown here is derived from an EMBL/GenBank/DDBJ whole genome shotgun (WGS) entry which is preliminary data.</text>
</comment>
<evidence type="ECO:0000256" key="1">
    <source>
        <dbReference type="ARBA" id="ARBA00010638"/>
    </source>
</evidence>
<dbReference type="PIRSF" id="PIRSF006806">
    <property type="entry name" value="FTHF_cligase"/>
    <property type="match status" value="1"/>
</dbReference>
<protein>
    <recommendedName>
        <fullName evidence="4">5-formyltetrahydrofolate cyclo-ligase</fullName>
        <ecNumber evidence="4">6.3.3.2</ecNumber>
    </recommendedName>
</protein>
<proteinExistence type="inferred from homology"/>
<name>A0ABW5IUX1_9FLAO</name>
<dbReference type="InterPro" id="IPR024185">
    <property type="entry name" value="FTHF_cligase-like_sf"/>
</dbReference>
<dbReference type="Proteomes" id="UP001597468">
    <property type="component" value="Unassembled WGS sequence"/>
</dbReference>
<dbReference type="Pfam" id="PF01812">
    <property type="entry name" value="5-FTHF_cyc-lig"/>
    <property type="match status" value="1"/>
</dbReference>
<sequence length="190" mass="21843">MNKNQLRNKYRDLRETLSSEEVEKRSLKIANQLLELPVWELSFYHIFLSIKEKKEVDTEAILHVLQGKDKNVVLSKADFKTGSLTNYLLTDNTKINVNSWGIPEPEGGIEIKPEQIEVVFVPLLAFDQKGSRVGYGKGFYDRFLSHCSIDVIKIGLSLFEVEEEISDVTKNDVPLDYCVTPEKIYNFKNL</sequence>
<dbReference type="SUPFAM" id="SSF100950">
    <property type="entry name" value="NagB/RpiA/CoA transferase-like"/>
    <property type="match status" value="1"/>
</dbReference>
<evidence type="ECO:0000313" key="5">
    <source>
        <dbReference type="EMBL" id="MFD2517215.1"/>
    </source>
</evidence>
<reference evidence="6" key="1">
    <citation type="journal article" date="2019" name="Int. J. Syst. Evol. Microbiol.">
        <title>The Global Catalogue of Microorganisms (GCM) 10K type strain sequencing project: providing services to taxonomists for standard genome sequencing and annotation.</title>
        <authorList>
            <consortium name="The Broad Institute Genomics Platform"/>
            <consortium name="The Broad Institute Genome Sequencing Center for Infectious Disease"/>
            <person name="Wu L."/>
            <person name="Ma J."/>
        </authorList>
    </citation>
    <scope>NUCLEOTIDE SEQUENCE [LARGE SCALE GENOMIC DNA]</scope>
    <source>
        <strain evidence="6">KCTC 42585</strain>
    </source>
</reference>
<keyword evidence="4" id="KW-0460">Magnesium</keyword>
<dbReference type="EC" id="6.3.3.2" evidence="4"/>
<dbReference type="GO" id="GO:0030272">
    <property type="term" value="F:5-formyltetrahydrofolate cyclo-ligase activity"/>
    <property type="evidence" value="ECO:0007669"/>
    <property type="project" value="UniProtKB-EC"/>
</dbReference>
<evidence type="ECO:0000313" key="6">
    <source>
        <dbReference type="Proteomes" id="UP001597468"/>
    </source>
</evidence>
<comment type="catalytic activity">
    <reaction evidence="4">
        <text>(6S)-5-formyl-5,6,7,8-tetrahydrofolate + ATP = (6R)-5,10-methenyltetrahydrofolate + ADP + phosphate</text>
        <dbReference type="Rhea" id="RHEA:10488"/>
        <dbReference type="ChEBI" id="CHEBI:30616"/>
        <dbReference type="ChEBI" id="CHEBI:43474"/>
        <dbReference type="ChEBI" id="CHEBI:57455"/>
        <dbReference type="ChEBI" id="CHEBI:57457"/>
        <dbReference type="ChEBI" id="CHEBI:456216"/>
        <dbReference type="EC" id="6.3.3.2"/>
    </reaction>
</comment>
<keyword evidence="6" id="KW-1185">Reference proteome</keyword>
<dbReference type="EMBL" id="JBHULT010000006">
    <property type="protein sequence ID" value="MFD2517215.1"/>
    <property type="molecule type" value="Genomic_DNA"/>
</dbReference>
<organism evidence="5 6">
    <name type="scientific">Salinimicrobium flavum</name>
    <dbReference type="NCBI Taxonomy" id="1737065"/>
    <lineage>
        <taxon>Bacteria</taxon>
        <taxon>Pseudomonadati</taxon>
        <taxon>Bacteroidota</taxon>
        <taxon>Flavobacteriia</taxon>
        <taxon>Flavobacteriales</taxon>
        <taxon>Flavobacteriaceae</taxon>
        <taxon>Salinimicrobium</taxon>
    </lineage>
</organism>
<keyword evidence="5" id="KW-0436">Ligase</keyword>
<dbReference type="InterPro" id="IPR002698">
    <property type="entry name" value="FTHF_cligase"/>
</dbReference>
<accession>A0ABW5IUX1</accession>
<dbReference type="PANTHER" id="PTHR23407">
    <property type="entry name" value="ATPASE INHIBITOR/5-FORMYLTETRAHYDROFOLATE CYCLO-LIGASE"/>
    <property type="match status" value="1"/>
</dbReference>
<keyword evidence="4" id="KW-0479">Metal-binding</keyword>
<gene>
    <name evidence="5" type="ORF">ACFSTG_04860</name>
</gene>
<dbReference type="PANTHER" id="PTHR23407:SF1">
    <property type="entry name" value="5-FORMYLTETRAHYDROFOLATE CYCLO-LIGASE"/>
    <property type="match status" value="1"/>
</dbReference>
<dbReference type="InterPro" id="IPR037171">
    <property type="entry name" value="NagB/RpiA_transferase-like"/>
</dbReference>
<dbReference type="Gene3D" id="3.40.50.10420">
    <property type="entry name" value="NagB/RpiA/CoA transferase-like"/>
    <property type="match status" value="1"/>
</dbReference>
<keyword evidence="3 4" id="KW-0067">ATP-binding</keyword>
<evidence type="ECO:0000256" key="3">
    <source>
        <dbReference type="ARBA" id="ARBA00022840"/>
    </source>
</evidence>
<keyword evidence="2 4" id="KW-0547">Nucleotide-binding</keyword>
<comment type="cofactor">
    <cofactor evidence="4">
        <name>Mg(2+)</name>
        <dbReference type="ChEBI" id="CHEBI:18420"/>
    </cofactor>
</comment>
<comment type="similarity">
    <text evidence="1 4">Belongs to the 5-formyltetrahydrofolate cyclo-ligase family.</text>
</comment>
<dbReference type="RefSeq" id="WP_380749025.1">
    <property type="nucleotide sequence ID" value="NZ_JBHULT010000006.1"/>
</dbReference>
<evidence type="ECO:0000256" key="2">
    <source>
        <dbReference type="ARBA" id="ARBA00022741"/>
    </source>
</evidence>
<dbReference type="NCBIfam" id="TIGR02727">
    <property type="entry name" value="MTHFS_bact"/>
    <property type="match status" value="1"/>
</dbReference>